<dbReference type="GO" id="GO:0016779">
    <property type="term" value="F:nucleotidyltransferase activity"/>
    <property type="evidence" value="ECO:0007669"/>
    <property type="project" value="UniProtKB-KW"/>
</dbReference>
<evidence type="ECO:0000313" key="2">
    <source>
        <dbReference type="EMBL" id="MEM5947254.1"/>
    </source>
</evidence>
<dbReference type="PANTHER" id="PTHR31303">
    <property type="entry name" value="CTP-DEPENDENT DIACYLGLYCEROL KINASE 1"/>
    <property type="match status" value="1"/>
</dbReference>
<feature type="transmembrane region" description="Helical" evidence="1">
    <location>
        <begin position="21"/>
        <end position="48"/>
    </location>
</feature>
<keyword evidence="1" id="KW-0812">Transmembrane</keyword>
<name>A0ABU9U9A5_9SPIR</name>
<keyword evidence="2" id="KW-0548">Nucleotidyltransferase</keyword>
<proteinExistence type="predicted"/>
<keyword evidence="3" id="KW-1185">Reference proteome</keyword>
<gene>
    <name evidence="2" type="ORF">WKV44_01730</name>
</gene>
<dbReference type="InterPro" id="IPR037997">
    <property type="entry name" value="Dgk1-like"/>
</dbReference>
<keyword evidence="1" id="KW-0472">Membrane</keyword>
<sequence>MEKTYDLRSIEQEFLRKSIHMSIALSPTVANFIGVLPTIFLLGMGTIVYTVMEAMRVSGLNVGVVSAITSMVTREREKNGFVIAPITLGTGAMLALLLYPAPAATIAIYALAFGDGFASLVGKSIKTVKIPFTGGKSLGGSLACFFAVYFSAYPLLDDPYKAIIVAVSSTIIEMIPSKDLDNMIMPVGTGMIASLML</sequence>
<dbReference type="Proteomes" id="UP001466331">
    <property type="component" value="Unassembled WGS sequence"/>
</dbReference>
<keyword evidence="2" id="KW-0808">Transferase</keyword>
<dbReference type="PANTHER" id="PTHR31303:SF1">
    <property type="entry name" value="CTP-DEPENDENT DIACYLGLYCEROL KINASE 1"/>
    <property type="match status" value="1"/>
</dbReference>
<feature type="transmembrane region" description="Helical" evidence="1">
    <location>
        <begin position="106"/>
        <end position="125"/>
    </location>
</feature>
<reference evidence="2 3" key="1">
    <citation type="submission" date="2024-03" db="EMBL/GenBank/DDBJ databases">
        <title>Ignisphaera cupida sp. nov., a hyperthermophilic hydrolytic archaeon from a hot spring of Kamchatka, and proposal of Ignisphaeraceae fam. nov.</title>
        <authorList>
            <person name="Podosokorskaya O.A."/>
            <person name="Elcheninov A.G."/>
            <person name="Maltseva A.I."/>
            <person name="Zayulina K.S."/>
            <person name="Novikov A."/>
            <person name="Merkel A.Y."/>
        </authorList>
    </citation>
    <scope>NUCLEOTIDE SEQUENCE [LARGE SCALE GENOMIC DNA]</scope>
    <source>
        <strain evidence="2 3">38H-sp</strain>
    </source>
</reference>
<organism evidence="2 3">
    <name type="scientific">Rarispira pelagica</name>
    <dbReference type="NCBI Taxonomy" id="3141764"/>
    <lineage>
        <taxon>Bacteria</taxon>
        <taxon>Pseudomonadati</taxon>
        <taxon>Spirochaetota</taxon>
        <taxon>Spirochaetia</taxon>
        <taxon>Winmispirales</taxon>
        <taxon>Winmispiraceae</taxon>
        <taxon>Rarispira</taxon>
    </lineage>
</organism>
<feature type="transmembrane region" description="Helical" evidence="1">
    <location>
        <begin position="137"/>
        <end position="153"/>
    </location>
</feature>
<evidence type="ECO:0000256" key="1">
    <source>
        <dbReference type="SAM" id="Phobius"/>
    </source>
</evidence>
<comment type="caution">
    <text evidence="2">The sequence shown here is derived from an EMBL/GenBank/DDBJ whole genome shotgun (WGS) entry which is preliminary data.</text>
</comment>
<evidence type="ECO:0000313" key="3">
    <source>
        <dbReference type="Proteomes" id="UP001466331"/>
    </source>
</evidence>
<dbReference type="EMBL" id="JBCHKQ010000001">
    <property type="protein sequence ID" value="MEM5947254.1"/>
    <property type="molecule type" value="Genomic_DNA"/>
</dbReference>
<accession>A0ABU9U9A5</accession>
<feature type="transmembrane region" description="Helical" evidence="1">
    <location>
        <begin position="80"/>
        <end position="100"/>
    </location>
</feature>
<dbReference type="RefSeq" id="WP_420068704.1">
    <property type="nucleotide sequence ID" value="NZ_JBCHKQ010000001.1"/>
</dbReference>
<protein>
    <submittedName>
        <fullName evidence="2">Phosphatidate cytidylyltransferase</fullName>
    </submittedName>
</protein>
<keyword evidence="1" id="KW-1133">Transmembrane helix</keyword>